<gene>
    <name evidence="3" type="ORF">IQ22_00485</name>
</gene>
<feature type="transmembrane region" description="Helical" evidence="1">
    <location>
        <begin position="77"/>
        <end position="104"/>
    </location>
</feature>
<feature type="transmembrane region" description="Helical" evidence="1">
    <location>
        <begin position="38"/>
        <end position="56"/>
    </location>
</feature>
<dbReference type="RefSeq" id="WP_145137443.1">
    <property type="nucleotide sequence ID" value="NZ_VLKY01000001.1"/>
</dbReference>
<dbReference type="InterPro" id="IPR009936">
    <property type="entry name" value="DUF1468"/>
</dbReference>
<evidence type="ECO:0000313" key="4">
    <source>
        <dbReference type="Proteomes" id="UP000316905"/>
    </source>
</evidence>
<dbReference type="Proteomes" id="UP000316905">
    <property type="component" value="Unassembled WGS sequence"/>
</dbReference>
<dbReference type="Pfam" id="PF07331">
    <property type="entry name" value="TctB"/>
    <property type="match status" value="1"/>
</dbReference>
<feature type="domain" description="DUF1468" evidence="2">
    <location>
        <begin position="8"/>
        <end position="143"/>
    </location>
</feature>
<comment type="caution">
    <text evidence="3">The sequence shown here is derived from an EMBL/GenBank/DDBJ whole genome shotgun (WGS) entry which is preliminary data.</text>
</comment>
<dbReference type="OrthoDB" id="7025534at2"/>
<keyword evidence="1" id="KW-1133">Transmembrane helix</keyword>
<keyword evidence="1" id="KW-0812">Transmembrane</keyword>
<proteinExistence type="predicted"/>
<organism evidence="3 4">
    <name type="scientific">Pseudomonas duriflava</name>
    <dbReference type="NCBI Taxonomy" id="459528"/>
    <lineage>
        <taxon>Bacteria</taxon>
        <taxon>Pseudomonadati</taxon>
        <taxon>Pseudomonadota</taxon>
        <taxon>Gammaproteobacteria</taxon>
        <taxon>Pseudomonadales</taxon>
        <taxon>Pseudomonadaceae</taxon>
        <taxon>Pseudomonas</taxon>
    </lineage>
</organism>
<reference evidence="3 4" key="1">
    <citation type="journal article" date="2015" name="Stand. Genomic Sci.">
        <title>Genomic Encyclopedia of Bacterial and Archaeal Type Strains, Phase III: the genomes of soil and plant-associated and newly described type strains.</title>
        <authorList>
            <person name="Whitman W.B."/>
            <person name="Woyke T."/>
            <person name="Klenk H.P."/>
            <person name="Zhou Y."/>
            <person name="Lilburn T.G."/>
            <person name="Beck B.J."/>
            <person name="De Vos P."/>
            <person name="Vandamme P."/>
            <person name="Eisen J.A."/>
            <person name="Garrity G."/>
            <person name="Hugenholtz P."/>
            <person name="Kyrpides N.C."/>
        </authorList>
    </citation>
    <scope>NUCLEOTIDE SEQUENCE [LARGE SCALE GENOMIC DNA]</scope>
    <source>
        <strain evidence="3 4">CGMCC 1.6858</strain>
    </source>
</reference>
<dbReference type="AlphaFoldDB" id="A0A562QQ21"/>
<protein>
    <submittedName>
        <fullName evidence="3">Putative tricarboxylic transport membrane protein</fullName>
    </submittedName>
</protein>
<dbReference type="EMBL" id="VLKY01000001">
    <property type="protein sequence ID" value="TWI58773.1"/>
    <property type="molecule type" value="Genomic_DNA"/>
</dbReference>
<evidence type="ECO:0000259" key="2">
    <source>
        <dbReference type="Pfam" id="PF07331"/>
    </source>
</evidence>
<accession>A0A562QQ21</accession>
<feature type="transmembrane region" description="Helical" evidence="1">
    <location>
        <begin position="116"/>
        <end position="134"/>
    </location>
</feature>
<evidence type="ECO:0000256" key="1">
    <source>
        <dbReference type="SAM" id="Phobius"/>
    </source>
</evidence>
<keyword evidence="1" id="KW-0472">Membrane</keyword>
<sequence length="152" mass="16795">MVFQRVFIAVWLIAGLVLAYIGWDYQAPFSYEPVGPRAFPLLMLGLMCASLVYLLVKPTPLSQEHDEQPMDAPTLRKILVCFLLLLAYALLFEALGFIVSSTLAGMAFARLYGGRWKGSAITSVLLSIGLYILFDRILDVPLPQGLLSGLEI</sequence>
<keyword evidence="4" id="KW-1185">Reference proteome</keyword>
<evidence type="ECO:0000313" key="3">
    <source>
        <dbReference type="EMBL" id="TWI58773.1"/>
    </source>
</evidence>
<name>A0A562QQ21_9PSED</name>